<organism evidence="2 3">
    <name type="scientific">Clostridium aciditolerans</name>
    <dbReference type="NCBI Taxonomy" id="339861"/>
    <lineage>
        <taxon>Bacteria</taxon>
        <taxon>Bacillati</taxon>
        <taxon>Bacillota</taxon>
        <taxon>Clostridia</taxon>
        <taxon>Eubacteriales</taxon>
        <taxon>Clostridiaceae</taxon>
        <taxon>Clostridium</taxon>
    </lineage>
</organism>
<keyword evidence="1" id="KW-0812">Transmembrane</keyword>
<proteinExistence type="predicted"/>
<dbReference type="EMBL" id="JAEEGB010000045">
    <property type="protein sequence ID" value="MBI6875542.1"/>
    <property type="molecule type" value="Genomic_DNA"/>
</dbReference>
<dbReference type="Proteomes" id="UP000622687">
    <property type="component" value="Unassembled WGS sequence"/>
</dbReference>
<dbReference type="AlphaFoldDB" id="A0A934I2B7"/>
<accession>A0A934I2B7</accession>
<keyword evidence="1" id="KW-1133">Transmembrane helix</keyword>
<dbReference type="RefSeq" id="WP_211144880.1">
    <property type="nucleotide sequence ID" value="NZ_JAEEGB010000045.1"/>
</dbReference>
<evidence type="ECO:0000256" key="1">
    <source>
        <dbReference type="SAM" id="Phobius"/>
    </source>
</evidence>
<reference evidence="2" key="1">
    <citation type="submission" date="2020-12" db="EMBL/GenBank/DDBJ databases">
        <title>Clostridium thailandense sp. nov., a novel acetogenic bacterium isolated from peat land soil in Thailand.</title>
        <authorList>
            <person name="Chaikitkaew S."/>
            <person name="Birkeland N.K."/>
        </authorList>
    </citation>
    <scope>NUCLEOTIDE SEQUENCE</scope>
    <source>
        <strain evidence="2">DSM 17425</strain>
    </source>
</reference>
<protein>
    <submittedName>
        <fullName evidence="2">Uncharacterized protein</fullName>
    </submittedName>
</protein>
<sequence>MKPKFYNILILLIFGGAAYRLFQSTYSTSLPLWTRIMYGFFGISLIGAILICIISIFEKEIVCPICGSTNWKEVPTWYPWHYCVNCRRAEFIAKGTVNDQLKSLITYDEPKDYTIYN</sequence>
<evidence type="ECO:0000313" key="2">
    <source>
        <dbReference type="EMBL" id="MBI6875542.1"/>
    </source>
</evidence>
<gene>
    <name evidence="2" type="ORF">I6U51_22990</name>
</gene>
<keyword evidence="1" id="KW-0472">Membrane</keyword>
<keyword evidence="3" id="KW-1185">Reference proteome</keyword>
<comment type="caution">
    <text evidence="2">The sequence shown here is derived from an EMBL/GenBank/DDBJ whole genome shotgun (WGS) entry which is preliminary data.</text>
</comment>
<evidence type="ECO:0000313" key="3">
    <source>
        <dbReference type="Proteomes" id="UP000622687"/>
    </source>
</evidence>
<name>A0A934I2B7_9CLOT</name>
<feature type="transmembrane region" description="Helical" evidence="1">
    <location>
        <begin position="36"/>
        <end position="57"/>
    </location>
</feature>